<evidence type="ECO:0000313" key="3">
    <source>
        <dbReference type="EMBL" id="KAB8189498.1"/>
    </source>
</evidence>
<gene>
    <name evidence="3" type="ORF">FKV24_009245</name>
</gene>
<accession>A0A508ARK2</accession>
<dbReference type="EMBL" id="VICD02000146">
    <property type="protein sequence ID" value="KAB8189498.1"/>
    <property type="molecule type" value="Genomic_DNA"/>
</dbReference>
<sequence length="128" mass="13717">MFKRTLLRGTAVVASALLIAVFAAHAHSPYDTVAVTRHYDAGGVLGHGPLRLRAVRRDRRQQQHRAHPVPGHRPGGTAVLTVPAAPYGHEKARHEPGFFATAGAAPVDAYAATVSATVLYSSIWSKFM</sequence>
<dbReference type="Proteomes" id="UP000320431">
    <property type="component" value="Unassembled WGS sequence"/>
</dbReference>
<organism evidence="3 4">
    <name type="scientific">Marilutibacter maris</name>
    <dbReference type="NCBI Taxonomy" id="1605891"/>
    <lineage>
        <taxon>Bacteria</taxon>
        <taxon>Pseudomonadati</taxon>
        <taxon>Pseudomonadota</taxon>
        <taxon>Gammaproteobacteria</taxon>
        <taxon>Lysobacterales</taxon>
        <taxon>Lysobacteraceae</taxon>
        <taxon>Marilutibacter</taxon>
    </lineage>
</organism>
<keyword evidence="2" id="KW-0732">Signal</keyword>
<name>A0A508ARK2_9GAMM</name>
<evidence type="ECO:0000313" key="4">
    <source>
        <dbReference type="Proteomes" id="UP000320431"/>
    </source>
</evidence>
<evidence type="ECO:0000256" key="1">
    <source>
        <dbReference type="SAM" id="MobiDB-lite"/>
    </source>
</evidence>
<feature type="region of interest" description="Disordered" evidence="1">
    <location>
        <begin position="58"/>
        <end position="77"/>
    </location>
</feature>
<proteinExistence type="predicted"/>
<feature type="compositionally biased region" description="Basic residues" evidence="1">
    <location>
        <begin position="58"/>
        <end position="67"/>
    </location>
</feature>
<protein>
    <submittedName>
        <fullName evidence="3">Uncharacterized protein</fullName>
    </submittedName>
</protein>
<dbReference type="RefSeq" id="WP_141482176.1">
    <property type="nucleotide sequence ID" value="NZ_VICD02000146.1"/>
</dbReference>
<dbReference type="AlphaFoldDB" id="A0A508ARK2"/>
<evidence type="ECO:0000256" key="2">
    <source>
        <dbReference type="SAM" id="SignalP"/>
    </source>
</evidence>
<comment type="caution">
    <text evidence="3">The sequence shown here is derived from an EMBL/GenBank/DDBJ whole genome shotgun (WGS) entry which is preliminary data.</text>
</comment>
<reference evidence="3 4" key="1">
    <citation type="submission" date="2019-10" db="EMBL/GenBank/DDBJ databases">
        <title>Lysobacter alkalisoli sp. nov., isolated from saline-alkaline soil.</title>
        <authorList>
            <person name="Sun J.-Q."/>
        </authorList>
    </citation>
    <scope>NUCLEOTIDE SEQUENCE [LARGE SCALE GENOMIC DNA]</scope>
    <source>
        <strain evidence="3 4">KCTC 42381</strain>
    </source>
</reference>
<feature type="signal peptide" evidence="2">
    <location>
        <begin position="1"/>
        <end position="26"/>
    </location>
</feature>
<feature type="chain" id="PRO_5043411358" evidence="2">
    <location>
        <begin position="27"/>
        <end position="128"/>
    </location>
</feature>